<keyword evidence="4" id="KW-1185">Reference proteome</keyword>
<evidence type="ECO:0000256" key="1">
    <source>
        <dbReference type="SAM" id="SignalP"/>
    </source>
</evidence>
<dbReference type="RefSeq" id="WP_261520371.1">
    <property type="nucleotide sequence ID" value="NZ_JAODNW010000010.1"/>
</dbReference>
<protein>
    <submittedName>
        <fullName evidence="3">Protein-disulfide reductase DsbD domain-containing protein</fullName>
    </submittedName>
</protein>
<comment type="caution">
    <text evidence="3">The sequence shown here is derived from an EMBL/GenBank/DDBJ whole genome shotgun (WGS) entry which is preliminary data.</text>
</comment>
<reference evidence="3 4" key="1">
    <citation type="submission" date="2024-09" db="EMBL/GenBank/DDBJ databases">
        <authorList>
            <person name="Sun Q."/>
            <person name="Mori K."/>
        </authorList>
    </citation>
    <scope>NUCLEOTIDE SEQUENCE [LARGE SCALE GENOMIC DNA]</scope>
    <source>
        <strain evidence="3 4">CCM 8543</strain>
    </source>
</reference>
<feature type="signal peptide" evidence="1">
    <location>
        <begin position="1"/>
        <end position="23"/>
    </location>
</feature>
<dbReference type="EMBL" id="JBHLXD010000024">
    <property type="protein sequence ID" value="MFC0209576.1"/>
    <property type="molecule type" value="Genomic_DNA"/>
</dbReference>
<evidence type="ECO:0000313" key="3">
    <source>
        <dbReference type="EMBL" id="MFC0209576.1"/>
    </source>
</evidence>
<sequence>MTRLPVLLALLALLPAAARPAAAASSPWFESEGGAVRIVTSGLADAQGYVRGALDIRLKPGWKTYWREPGEAGVPPHITLWQTSDLAEAEILFPTPERISQDGATWAGYRQSVSLPVLFKARAPGAAGILEGSVFLGICETICIPVDATFSFDTGADPDNPADAIAVNAAFAALPAPPRPGFRVAETRREGRKLLLEAELPEGAGPAVLFLAGPSGARLSMPVLQARDGTKAVFAAELLAAPEEAGPLHYTLVAGTRAVGGTIALP</sequence>
<accession>A0ABV6DAB3</accession>
<dbReference type="Pfam" id="PF11412">
    <property type="entry name" value="DsbD_N"/>
    <property type="match status" value="1"/>
</dbReference>
<proteinExistence type="predicted"/>
<feature type="chain" id="PRO_5046633617" evidence="1">
    <location>
        <begin position="24"/>
        <end position="266"/>
    </location>
</feature>
<evidence type="ECO:0000313" key="4">
    <source>
        <dbReference type="Proteomes" id="UP001589755"/>
    </source>
</evidence>
<dbReference type="InterPro" id="IPR028250">
    <property type="entry name" value="DsbDN"/>
</dbReference>
<name>A0ABV6DAB3_9HYPH</name>
<evidence type="ECO:0000259" key="2">
    <source>
        <dbReference type="Pfam" id="PF11412"/>
    </source>
</evidence>
<gene>
    <name evidence="3" type="ORF">ACFFJ2_14310</name>
</gene>
<organism evidence="3 4">
    <name type="scientific">Chelativorans intermedius</name>
    <dbReference type="NCBI Taxonomy" id="515947"/>
    <lineage>
        <taxon>Bacteria</taxon>
        <taxon>Pseudomonadati</taxon>
        <taxon>Pseudomonadota</taxon>
        <taxon>Alphaproteobacteria</taxon>
        <taxon>Hyphomicrobiales</taxon>
        <taxon>Phyllobacteriaceae</taxon>
        <taxon>Chelativorans</taxon>
    </lineage>
</organism>
<keyword evidence="1" id="KW-0732">Signal</keyword>
<feature type="domain" description="Thiol:disulfide interchange protein DsbD N-terminal" evidence="2">
    <location>
        <begin position="46"/>
        <end position="150"/>
    </location>
</feature>
<dbReference type="Proteomes" id="UP001589755">
    <property type="component" value="Unassembled WGS sequence"/>
</dbReference>